<dbReference type="EMBL" id="MK719702">
    <property type="protein sequence ID" value="QCQ58002.1"/>
    <property type="molecule type" value="Genomic_DNA"/>
</dbReference>
<proteinExistence type="predicted"/>
<protein>
    <submittedName>
        <fullName evidence="1">Uncharacterized protein</fullName>
    </submittedName>
</protein>
<gene>
    <name evidence="1" type="ORF">Barba1S_gp015</name>
</gene>
<evidence type="ECO:0000313" key="1">
    <source>
        <dbReference type="EMBL" id="QCQ58002.1"/>
    </source>
</evidence>
<organism evidence="1 2">
    <name type="scientific">Rheinheimera phage vB_RspM_Barba1S</name>
    <dbReference type="NCBI Taxonomy" id="2565660"/>
    <lineage>
        <taxon>Viruses</taxon>
        <taxon>Duplodnaviria</taxon>
        <taxon>Heunggongvirae</taxon>
        <taxon>Uroviricota</taxon>
        <taxon>Caudoviricetes</taxon>
        <taxon>Barbavirus</taxon>
        <taxon>Barbavirus barba18A</taxon>
    </lineage>
</organism>
<accession>A0A4P8MVN4</accession>
<reference evidence="1 2" key="1">
    <citation type="submission" date="2019-03" db="EMBL/GenBank/DDBJ databases">
        <title>Genomic and seasonal variations among aquatic phages infecting the Baltic Sea Gammaproteobacteria Rheinheimera sp. bal341.</title>
        <authorList>
            <person name="Nilsson E."/>
            <person name="Li K."/>
            <person name="Fridlund J."/>
            <person name="Sulcius S."/>
            <person name="Bunse C."/>
            <person name="Karlsson C.M.G."/>
            <person name="Lindh M."/>
            <person name="Lundin D."/>
            <person name="Pinhassi J."/>
            <person name="Holmfeldt K."/>
        </authorList>
    </citation>
    <scope>NUCLEOTIDE SEQUENCE [LARGE SCALE GENOMIC DNA]</scope>
</reference>
<name>A0A4P8MVN4_9CAUD</name>
<evidence type="ECO:0000313" key="2">
    <source>
        <dbReference type="Proteomes" id="UP000300052"/>
    </source>
</evidence>
<sequence>MSLPQDLNKRLAVKDALERALRLKELIDITESDIADIASTLQDTDIIKAKAFNELLNAAYDGQQLLLKAQTKVSNVENALAEVSILGKIKAS</sequence>
<dbReference type="Proteomes" id="UP000300052">
    <property type="component" value="Genome"/>
</dbReference>